<feature type="domain" description="Major facilitator superfamily (MFS) profile" evidence="7">
    <location>
        <begin position="8"/>
        <end position="443"/>
    </location>
</feature>
<evidence type="ECO:0000313" key="8">
    <source>
        <dbReference type="EMBL" id="ABW02585.1"/>
    </source>
</evidence>
<keyword evidence="9" id="KW-1185">Reference proteome</keyword>
<dbReference type="AlphaFoldDB" id="A8MAK8"/>
<dbReference type="RefSeq" id="WP_012186804.1">
    <property type="nucleotide sequence ID" value="NC_009954.1"/>
</dbReference>
<keyword evidence="4 6" id="KW-1133">Transmembrane helix</keyword>
<dbReference type="PANTHER" id="PTHR42718:SF9">
    <property type="entry name" value="MAJOR FACILITATOR SUPERFAMILY MULTIDRUG TRANSPORTER MFSC"/>
    <property type="match status" value="1"/>
</dbReference>
<organism evidence="8 9">
    <name type="scientific">Caldivirga maquilingensis (strain ATCC 700844 / DSM 13496 / JCM 10307 / IC-167)</name>
    <dbReference type="NCBI Taxonomy" id="397948"/>
    <lineage>
        <taxon>Archaea</taxon>
        <taxon>Thermoproteota</taxon>
        <taxon>Thermoprotei</taxon>
        <taxon>Thermoproteales</taxon>
        <taxon>Thermoproteaceae</taxon>
        <taxon>Caldivirga</taxon>
    </lineage>
</organism>
<dbReference type="PANTHER" id="PTHR42718">
    <property type="entry name" value="MAJOR FACILITATOR SUPERFAMILY MULTIDRUG TRANSPORTER MFSC"/>
    <property type="match status" value="1"/>
</dbReference>
<sequence>MDKVQFIVLLLLTLSSFMVALDSTIVILALPVMLTALHTDLSTLIWVILIYILSVTIFSTQLGKLGDIKGRAMMFNLGIILFGIGSALCGLSTNAVELIGFRAVQAFGGSLMSSNTMAIASDYFPTSSRGFVFGTTSMGWNLGAVAGILAGGVITTFIGWRWIFYINVPVAIIGFIMGLIYLKDRGIRTRQGFDIPGSITLGLSLGLYSMAGITYSGIGYTEEVGLMLATATVLLVLFLYIEMRAKYPLIGLSLFKIRMFTLSSLSYFFQYMANNAILFLIIMYLQGVRGLNPFEASLWLIPGYLIGSLSATLSGRLADRFDARIIASTGLTLQAVAYILYDTLLTLNTPLYLIVVITTVSGTGAAMFFAANGKMVMHEVPSNLYGVASGTNRTIGNIGILLSFIVAIVVSSAAVPRSIAFQIFVGASALTPSLMEPFINSLHMAFKVSLALIIIAIATSWSRTRVPMTQRREIINK</sequence>
<feature type="transmembrane region" description="Helical" evidence="6">
    <location>
        <begin position="44"/>
        <end position="62"/>
    </location>
</feature>
<dbReference type="STRING" id="397948.Cmaq_1762"/>
<dbReference type="GO" id="GO:0016020">
    <property type="term" value="C:membrane"/>
    <property type="evidence" value="ECO:0007669"/>
    <property type="project" value="UniProtKB-SubCell"/>
</dbReference>
<feature type="transmembrane region" description="Helical" evidence="6">
    <location>
        <begin position="262"/>
        <end position="284"/>
    </location>
</feature>
<dbReference type="KEGG" id="cma:Cmaq_1762"/>
<feature type="transmembrane region" description="Helical" evidence="6">
    <location>
        <begin position="325"/>
        <end position="345"/>
    </location>
</feature>
<dbReference type="GeneID" id="5709134"/>
<dbReference type="HOGENOM" id="CLU_000960_28_3_2"/>
<dbReference type="InterPro" id="IPR036259">
    <property type="entry name" value="MFS_trans_sf"/>
</dbReference>
<dbReference type="GO" id="GO:0022857">
    <property type="term" value="F:transmembrane transporter activity"/>
    <property type="evidence" value="ECO:0007669"/>
    <property type="project" value="InterPro"/>
</dbReference>
<feature type="transmembrane region" description="Helical" evidence="6">
    <location>
        <begin position="131"/>
        <end position="156"/>
    </location>
</feature>
<feature type="transmembrane region" description="Helical" evidence="6">
    <location>
        <begin position="194"/>
        <end position="218"/>
    </location>
</feature>
<feature type="transmembrane region" description="Helical" evidence="6">
    <location>
        <begin position="296"/>
        <end position="313"/>
    </location>
</feature>
<evidence type="ECO:0000256" key="6">
    <source>
        <dbReference type="SAM" id="Phobius"/>
    </source>
</evidence>
<dbReference type="SUPFAM" id="SSF103473">
    <property type="entry name" value="MFS general substrate transporter"/>
    <property type="match status" value="1"/>
</dbReference>
<dbReference type="EMBL" id="CP000852">
    <property type="protein sequence ID" value="ABW02585.1"/>
    <property type="molecule type" value="Genomic_DNA"/>
</dbReference>
<dbReference type="eggNOG" id="arCOG00144">
    <property type="taxonomic scope" value="Archaea"/>
</dbReference>
<evidence type="ECO:0000313" key="9">
    <source>
        <dbReference type="Proteomes" id="UP000001137"/>
    </source>
</evidence>
<feature type="transmembrane region" description="Helical" evidence="6">
    <location>
        <begin position="162"/>
        <end position="182"/>
    </location>
</feature>
<evidence type="ECO:0000256" key="1">
    <source>
        <dbReference type="ARBA" id="ARBA00004141"/>
    </source>
</evidence>
<gene>
    <name evidence="8" type="ordered locus">Cmaq_1762</name>
</gene>
<feature type="transmembrane region" description="Helical" evidence="6">
    <location>
        <begin position="400"/>
        <end position="424"/>
    </location>
</feature>
<keyword evidence="5 6" id="KW-0472">Membrane</keyword>
<dbReference type="CDD" id="cd17321">
    <property type="entry name" value="MFS_MMR_MDR_like"/>
    <property type="match status" value="1"/>
</dbReference>
<dbReference type="Pfam" id="PF07690">
    <property type="entry name" value="MFS_1"/>
    <property type="match status" value="1"/>
</dbReference>
<keyword evidence="2" id="KW-0813">Transport</keyword>
<evidence type="ECO:0000256" key="4">
    <source>
        <dbReference type="ARBA" id="ARBA00022989"/>
    </source>
</evidence>
<accession>A8MAK8</accession>
<proteinExistence type="predicted"/>
<comment type="subcellular location">
    <subcellularLocation>
        <location evidence="1">Membrane</location>
        <topology evidence="1">Multi-pass membrane protein</topology>
    </subcellularLocation>
</comment>
<name>A8MAK8_CALMQ</name>
<dbReference type="InterPro" id="IPR020846">
    <property type="entry name" value="MFS_dom"/>
</dbReference>
<evidence type="ECO:0000256" key="2">
    <source>
        <dbReference type="ARBA" id="ARBA00022448"/>
    </source>
</evidence>
<feature type="transmembrane region" description="Helical" evidence="6">
    <location>
        <begin position="224"/>
        <end position="241"/>
    </location>
</feature>
<reference evidence="8 9" key="1">
    <citation type="submission" date="2007-10" db="EMBL/GenBank/DDBJ databases">
        <title>Complete sequence of Caldivirga maquilingensis IC-167.</title>
        <authorList>
            <consortium name="US DOE Joint Genome Institute"/>
            <person name="Copeland A."/>
            <person name="Lucas S."/>
            <person name="Lapidus A."/>
            <person name="Barry K."/>
            <person name="Glavina del Rio T."/>
            <person name="Dalin E."/>
            <person name="Tice H."/>
            <person name="Pitluck S."/>
            <person name="Saunders E."/>
            <person name="Brettin T."/>
            <person name="Bruce D."/>
            <person name="Detter J.C."/>
            <person name="Han C."/>
            <person name="Schmutz J."/>
            <person name="Larimer F."/>
            <person name="Land M."/>
            <person name="Hauser L."/>
            <person name="Kyrpides N."/>
            <person name="Ivanova N."/>
            <person name="Biddle J.F."/>
            <person name="Zhang Z."/>
            <person name="Fitz-Gibbon S.T."/>
            <person name="Lowe T.M."/>
            <person name="Saltikov C."/>
            <person name="House C.H."/>
            <person name="Richardson P."/>
        </authorList>
    </citation>
    <scope>NUCLEOTIDE SEQUENCE [LARGE SCALE GENOMIC DNA]</scope>
    <source>
        <strain evidence="9">ATCC 700844 / DSM 13496 / JCM 10307 / IC-167</strain>
    </source>
</reference>
<feature type="transmembrane region" description="Helical" evidence="6">
    <location>
        <begin position="74"/>
        <end position="93"/>
    </location>
</feature>
<feature type="transmembrane region" description="Helical" evidence="6">
    <location>
        <begin position="351"/>
        <end position="371"/>
    </location>
</feature>
<keyword evidence="3 6" id="KW-0812">Transmembrane</keyword>
<feature type="transmembrane region" description="Helical" evidence="6">
    <location>
        <begin position="444"/>
        <end position="462"/>
    </location>
</feature>
<dbReference type="Gene3D" id="1.20.1720.10">
    <property type="entry name" value="Multidrug resistance protein D"/>
    <property type="match status" value="1"/>
</dbReference>
<dbReference type="Proteomes" id="UP000001137">
    <property type="component" value="Chromosome"/>
</dbReference>
<evidence type="ECO:0000256" key="3">
    <source>
        <dbReference type="ARBA" id="ARBA00022692"/>
    </source>
</evidence>
<dbReference type="PROSITE" id="PS50850">
    <property type="entry name" value="MFS"/>
    <property type="match status" value="1"/>
</dbReference>
<feature type="transmembrane region" description="Helical" evidence="6">
    <location>
        <begin position="7"/>
        <end position="32"/>
    </location>
</feature>
<dbReference type="Gene3D" id="1.20.1250.20">
    <property type="entry name" value="MFS general substrate transporter like domains"/>
    <property type="match status" value="1"/>
</dbReference>
<evidence type="ECO:0000259" key="7">
    <source>
        <dbReference type="PROSITE" id="PS50850"/>
    </source>
</evidence>
<evidence type="ECO:0000256" key="5">
    <source>
        <dbReference type="ARBA" id="ARBA00023136"/>
    </source>
</evidence>
<protein>
    <submittedName>
        <fullName evidence="8">Major facilitator superfamily MFS_1</fullName>
    </submittedName>
</protein>
<dbReference type="InterPro" id="IPR011701">
    <property type="entry name" value="MFS"/>
</dbReference>
<dbReference type="OrthoDB" id="117970at2157"/>